<dbReference type="RefSeq" id="WP_194116882.1">
    <property type="nucleotide sequence ID" value="NZ_JADFUA010000009.1"/>
</dbReference>
<evidence type="ECO:0000313" key="2">
    <source>
        <dbReference type="Proteomes" id="UP000604481"/>
    </source>
</evidence>
<protein>
    <submittedName>
        <fullName evidence="1">Uncharacterized protein</fullName>
    </submittedName>
</protein>
<keyword evidence="2" id="KW-1185">Reference proteome</keyword>
<sequence>MAKYQFFRNADQPGSTVLYLCTDSSDFLMQKDGLLAQGYEVEGDMIVAASAEAAIAQFRHGAAGAALDASRGYAMVGALQAVVGLAGSALDRMRGR</sequence>
<dbReference type="AlphaFoldDB" id="A0A8J7FLM4"/>
<name>A0A8J7FLM4_9NEIS</name>
<dbReference type="Proteomes" id="UP000604481">
    <property type="component" value="Unassembled WGS sequence"/>
</dbReference>
<reference evidence="1 2" key="1">
    <citation type="submission" date="2020-10" db="EMBL/GenBank/DDBJ databases">
        <title>The genome sequence of Chitinilyticum litopenaei 4Y14.</title>
        <authorList>
            <person name="Liu Y."/>
        </authorList>
    </citation>
    <scope>NUCLEOTIDE SEQUENCE [LARGE SCALE GENOMIC DNA]</scope>
    <source>
        <strain evidence="1 2">4Y14</strain>
    </source>
</reference>
<comment type="caution">
    <text evidence="1">The sequence shown here is derived from an EMBL/GenBank/DDBJ whole genome shotgun (WGS) entry which is preliminary data.</text>
</comment>
<organism evidence="1 2">
    <name type="scientific">Chitinilyticum piscinae</name>
    <dbReference type="NCBI Taxonomy" id="2866724"/>
    <lineage>
        <taxon>Bacteria</taxon>
        <taxon>Pseudomonadati</taxon>
        <taxon>Pseudomonadota</taxon>
        <taxon>Betaproteobacteria</taxon>
        <taxon>Neisseriales</taxon>
        <taxon>Chitinibacteraceae</taxon>
        <taxon>Chitinilyticum</taxon>
    </lineage>
</organism>
<evidence type="ECO:0000313" key="1">
    <source>
        <dbReference type="EMBL" id="MBE9610352.1"/>
    </source>
</evidence>
<proteinExistence type="predicted"/>
<gene>
    <name evidence="1" type="ORF">INR99_13510</name>
</gene>
<accession>A0A8J7FLM4</accession>
<dbReference type="EMBL" id="JADFUA010000009">
    <property type="protein sequence ID" value="MBE9610352.1"/>
    <property type="molecule type" value="Genomic_DNA"/>
</dbReference>